<evidence type="ECO:0000313" key="4">
    <source>
        <dbReference type="EMBL" id="CAE8618277.1"/>
    </source>
</evidence>
<feature type="compositionally biased region" description="Basic and acidic residues" evidence="2">
    <location>
        <begin position="347"/>
        <end position="358"/>
    </location>
</feature>
<sequence>MAPVENNGEGEVLQFVSPQVTAATAKPPSAEKERTLLGELIFLKVWPLVREPSEGALEPVLLCAKVVGMLMQLPLDELSRLVGCRNLLQTKVGEAVRVLGVQKPLAPAKDVTLSEIDFPGGGPPADRRGELLSVALSGLLGDRQLSMQLSGILLVQLSLTEVWGCLLEEKRLRAAVKSALRHLEREQKEEKEAEQQLLDFQAMTSEQRRELFASRPASSPTGTEGAVSSSLAGRAQAAQLLRFAQRYTKNPQLVARQVASALASTGQQLNATLSAQFELCQLTQPQLAIIGFKLPNKQSMRQVNAAGRYGAQQAGGAQARGGRSEGRSPVVPGPVAVGSVGGLGASENEKNGKNEGIQKRPRSRPAQRLQSQQATGSSVALPKSTKSQDQGLGTAVAKTWKSGQNTPFASPSGVSDMSAASLGKATVVSQVPPISEVLVPSTSETQSTESIRTAPTNPTEGKPPAMTTADTKSPVTDSDLATVPGLLRVSPAMSEAMRQSQQTKQTQQTHQAQQAQQTQQAQQSSRVAGLAPSVRQQISSPGGAWEDDQQSKSFLSALLKPKALPKDDKPRMPDFMADFRSRDQVFPALGGASARDHRGASRRSSSYEPPLKLDVPVIAQPVLGHPWRASRASSCEPAPSRHVVQFAAAPESEPALALASEISHKILSQAPASQSQHRLGQSESDLVQLSTLPAEEPRRGLKKGRGHQWSPVMDAFEAARSKSMVPSSGPSSSSTSLGAKHVSQTGKAAQGQGSSSAPSAGANGELATPQEARLRLYAIAEAKLQAVASEDFELAQRLKQEEQALHRLCPQLSWANVAKVEGGVVDPRAGLGPSASILSGQLTKRSTSRKHGGNLVFFLSAPGELRLDTFKPTCSHVCRRDALARITTAALWRGRGIPWDDVHEIVFIFEDNYALRIQPRFVASCPVPSEYHLIMVLGRALETNGVPGVRIVAPEEGKVMGGHVDRIVGEYAQAGATAVALLHEAYPQSLDFFVQPGQERIAGDGQSQEKDRTLIIFLGAVKDMAPEETRAVQKACRSHRLACVEANLGTQAEFTSKIIDVLHGHHLHGRLMPAVWRCARMPPAGGTVSGAEIKTSAPPRASPPTGTFWVFVPVGNGPRDLVSDDRKKDGMYEVPRCCISQLWCSKNQHACHALSFVFAAGEVLSVAPSLVTCLKMQHRAAPTERNLVNALRVGMGDQKADPALTIDKGCVTLGSAADVLKSRGENAAVLEPNRTVLLDLQLGSEHATTPQLQPYANLNHSTDSSSAKSPASKRVSNVVILLRQAGGRDFPRGFREKLAATLLGVSAEGDLGLDGPKKRTKHKPQWLQLSMPQMSVHGAISLLGHYWDTRTLAPALAMHQQSQTASQVTPVPTVASVPVEGSRPIPAVVPDTNAVEPVADLLEPTQIPQEHVSVPSGSDGMVPILHTQKPSPGEASAAGGKKQNMKLKQREEMASHGLASSSSAKARRILTRDGTAGESVEALRRSSSRGAVPKTADSEQFIAPNEWEELAASEDED</sequence>
<comment type="caution">
    <text evidence="4">The sequence shown here is derived from an EMBL/GenBank/DDBJ whole genome shotgun (WGS) entry which is preliminary data.</text>
</comment>
<dbReference type="EMBL" id="CAJNNW010035647">
    <property type="protein sequence ID" value="CAE8729045.1"/>
    <property type="molecule type" value="Genomic_DNA"/>
</dbReference>
<keyword evidence="1" id="KW-0175">Coiled coil</keyword>
<dbReference type="Proteomes" id="UP000626109">
    <property type="component" value="Unassembled WGS sequence"/>
</dbReference>
<dbReference type="InterPro" id="IPR002004">
    <property type="entry name" value="PABP_HYD_C"/>
</dbReference>
<dbReference type="Proteomes" id="UP000654075">
    <property type="component" value="Unassembled WGS sequence"/>
</dbReference>
<feature type="compositionally biased region" description="Polar residues" evidence="2">
    <location>
        <begin position="670"/>
        <end position="691"/>
    </location>
</feature>
<evidence type="ECO:0000256" key="1">
    <source>
        <dbReference type="SAM" id="Coils"/>
    </source>
</evidence>
<feature type="compositionally biased region" description="Low complexity" evidence="2">
    <location>
        <begin position="499"/>
        <end position="525"/>
    </location>
</feature>
<feature type="region of interest" description="Disordered" evidence="2">
    <location>
        <begin position="209"/>
        <end position="230"/>
    </location>
</feature>
<dbReference type="Pfam" id="PF00658">
    <property type="entry name" value="MLLE"/>
    <property type="match status" value="1"/>
</dbReference>
<gene>
    <name evidence="4" type="ORF">PGLA1383_LOCUS35910</name>
    <name evidence="5" type="ORF">PGLA2088_LOCUS45304</name>
</gene>
<feature type="compositionally biased region" description="Low complexity" evidence="2">
    <location>
        <begin position="743"/>
        <end position="764"/>
    </location>
</feature>
<feature type="compositionally biased region" description="Low complexity" evidence="2">
    <location>
        <begin position="1261"/>
        <end position="1270"/>
    </location>
</feature>
<dbReference type="InterPro" id="IPR036053">
    <property type="entry name" value="PABP-dom"/>
</dbReference>
<feature type="compositionally biased region" description="Low complexity" evidence="2">
    <location>
        <begin position="328"/>
        <end position="338"/>
    </location>
</feature>
<feature type="compositionally biased region" description="Polar residues" evidence="2">
    <location>
        <begin position="440"/>
        <end position="459"/>
    </location>
</feature>
<reference evidence="4" key="1">
    <citation type="submission" date="2021-02" db="EMBL/GenBank/DDBJ databases">
        <authorList>
            <person name="Dougan E. K."/>
            <person name="Rhodes N."/>
            <person name="Thang M."/>
            <person name="Chan C."/>
        </authorList>
    </citation>
    <scope>NUCLEOTIDE SEQUENCE</scope>
</reference>
<evidence type="ECO:0000313" key="6">
    <source>
        <dbReference type="Proteomes" id="UP000654075"/>
    </source>
</evidence>
<dbReference type="Gene3D" id="1.10.1900.10">
    <property type="entry name" value="c-terminal domain of poly(a) binding protein"/>
    <property type="match status" value="1"/>
</dbReference>
<feature type="compositionally biased region" description="Low complexity" evidence="2">
    <location>
        <begin position="721"/>
        <end position="736"/>
    </location>
</feature>
<proteinExistence type="predicted"/>
<dbReference type="SMART" id="SM00517">
    <property type="entry name" value="PolyA"/>
    <property type="match status" value="1"/>
</dbReference>
<evidence type="ECO:0000256" key="2">
    <source>
        <dbReference type="SAM" id="MobiDB-lite"/>
    </source>
</evidence>
<feature type="region of interest" description="Disordered" evidence="2">
    <location>
        <begin position="669"/>
        <end position="766"/>
    </location>
</feature>
<feature type="region of interest" description="Disordered" evidence="2">
    <location>
        <begin position="1426"/>
        <end position="1517"/>
    </location>
</feature>
<feature type="compositionally biased region" description="Polar residues" evidence="2">
    <location>
        <begin position="1249"/>
        <end position="1260"/>
    </location>
</feature>
<accession>A0A813G086</accession>
<feature type="region of interest" description="Disordered" evidence="2">
    <location>
        <begin position="314"/>
        <end position="394"/>
    </location>
</feature>
<feature type="coiled-coil region" evidence="1">
    <location>
        <begin position="166"/>
        <end position="203"/>
    </location>
</feature>
<feature type="region of interest" description="Disordered" evidence="2">
    <location>
        <begin position="437"/>
        <end position="550"/>
    </location>
</feature>
<dbReference type="OrthoDB" id="448804at2759"/>
<evidence type="ECO:0000313" key="5">
    <source>
        <dbReference type="EMBL" id="CAE8729045.1"/>
    </source>
</evidence>
<dbReference type="GO" id="GO:0003723">
    <property type="term" value="F:RNA binding"/>
    <property type="evidence" value="ECO:0007669"/>
    <property type="project" value="InterPro"/>
</dbReference>
<protein>
    <recommendedName>
        <fullName evidence="3">PABC domain-containing protein</fullName>
    </recommendedName>
</protein>
<feature type="domain" description="PABC" evidence="3">
    <location>
        <begin position="17"/>
        <end position="104"/>
    </location>
</feature>
<dbReference type="EMBL" id="CAJNNV010026472">
    <property type="protein sequence ID" value="CAE8618277.1"/>
    <property type="molecule type" value="Genomic_DNA"/>
</dbReference>
<evidence type="ECO:0000259" key="3">
    <source>
        <dbReference type="PROSITE" id="PS51309"/>
    </source>
</evidence>
<organism evidence="4 6">
    <name type="scientific">Polarella glacialis</name>
    <name type="common">Dinoflagellate</name>
    <dbReference type="NCBI Taxonomy" id="89957"/>
    <lineage>
        <taxon>Eukaryota</taxon>
        <taxon>Sar</taxon>
        <taxon>Alveolata</taxon>
        <taxon>Dinophyceae</taxon>
        <taxon>Suessiales</taxon>
        <taxon>Suessiaceae</taxon>
        <taxon>Polarella</taxon>
    </lineage>
</organism>
<name>A0A813G086_POLGL</name>
<feature type="compositionally biased region" description="Polar residues" evidence="2">
    <location>
        <begin position="368"/>
        <end position="391"/>
    </location>
</feature>
<keyword evidence="6" id="KW-1185">Reference proteome</keyword>
<feature type="compositionally biased region" description="Acidic residues" evidence="2">
    <location>
        <begin position="1506"/>
        <end position="1517"/>
    </location>
</feature>
<dbReference type="SUPFAM" id="SSF63570">
    <property type="entry name" value="PABC (PABP) domain"/>
    <property type="match status" value="1"/>
</dbReference>
<dbReference type="PROSITE" id="PS51309">
    <property type="entry name" value="PABC"/>
    <property type="match status" value="1"/>
</dbReference>
<feature type="region of interest" description="Disordered" evidence="2">
    <location>
        <begin position="1249"/>
        <end position="1270"/>
    </location>
</feature>